<evidence type="ECO:0000256" key="1">
    <source>
        <dbReference type="SAM" id="MobiDB-lite"/>
    </source>
</evidence>
<accession>A0AAN6MSX4</accession>
<feature type="compositionally biased region" description="Pro residues" evidence="1">
    <location>
        <begin position="54"/>
        <end position="63"/>
    </location>
</feature>
<feature type="region of interest" description="Disordered" evidence="1">
    <location>
        <begin position="49"/>
        <end position="70"/>
    </location>
</feature>
<protein>
    <submittedName>
        <fullName evidence="2">Uncharacterized protein</fullName>
    </submittedName>
</protein>
<dbReference type="Proteomes" id="UP001303889">
    <property type="component" value="Unassembled WGS sequence"/>
</dbReference>
<organism evidence="2 3">
    <name type="scientific">Staphylotrichum tortipilum</name>
    <dbReference type="NCBI Taxonomy" id="2831512"/>
    <lineage>
        <taxon>Eukaryota</taxon>
        <taxon>Fungi</taxon>
        <taxon>Dikarya</taxon>
        <taxon>Ascomycota</taxon>
        <taxon>Pezizomycotina</taxon>
        <taxon>Sordariomycetes</taxon>
        <taxon>Sordariomycetidae</taxon>
        <taxon>Sordariales</taxon>
        <taxon>Chaetomiaceae</taxon>
        <taxon>Staphylotrichum</taxon>
    </lineage>
</organism>
<sequence length="87" mass="9676">MLSDLDAAPPAVAAALAAATAAGTWNNRKSREEYDMYKSRLQDQRFSIADYPDPLSPRPPHPKQYPKGTDPKLEQMLHELIAKVKQG</sequence>
<gene>
    <name evidence="2" type="ORF">C8A05DRAFT_12419</name>
</gene>
<dbReference type="AlphaFoldDB" id="A0AAN6MSX4"/>
<comment type="caution">
    <text evidence="2">The sequence shown here is derived from an EMBL/GenBank/DDBJ whole genome shotgun (WGS) entry which is preliminary data.</text>
</comment>
<reference evidence="2" key="1">
    <citation type="journal article" date="2023" name="Mol. Phylogenet. Evol.">
        <title>Genome-scale phylogeny and comparative genomics of the fungal order Sordariales.</title>
        <authorList>
            <person name="Hensen N."/>
            <person name="Bonometti L."/>
            <person name="Westerberg I."/>
            <person name="Brannstrom I.O."/>
            <person name="Guillou S."/>
            <person name="Cros-Aarteil S."/>
            <person name="Calhoun S."/>
            <person name="Haridas S."/>
            <person name="Kuo A."/>
            <person name="Mondo S."/>
            <person name="Pangilinan J."/>
            <person name="Riley R."/>
            <person name="LaButti K."/>
            <person name="Andreopoulos B."/>
            <person name="Lipzen A."/>
            <person name="Chen C."/>
            <person name="Yan M."/>
            <person name="Daum C."/>
            <person name="Ng V."/>
            <person name="Clum A."/>
            <person name="Steindorff A."/>
            <person name="Ohm R.A."/>
            <person name="Martin F."/>
            <person name="Silar P."/>
            <person name="Natvig D.O."/>
            <person name="Lalanne C."/>
            <person name="Gautier V."/>
            <person name="Ament-Velasquez S.L."/>
            <person name="Kruys A."/>
            <person name="Hutchinson M.I."/>
            <person name="Powell A.J."/>
            <person name="Barry K."/>
            <person name="Miller A.N."/>
            <person name="Grigoriev I.V."/>
            <person name="Debuchy R."/>
            <person name="Gladieux P."/>
            <person name="Hiltunen Thoren M."/>
            <person name="Johannesson H."/>
        </authorList>
    </citation>
    <scope>NUCLEOTIDE SEQUENCE</scope>
    <source>
        <strain evidence="2">CBS 103.79</strain>
    </source>
</reference>
<evidence type="ECO:0000313" key="2">
    <source>
        <dbReference type="EMBL" id="KAK3905803.1"/>
    </source>
</evidence>
<keyword evidence="3" id="KW-1185">Reference proteome</keyword>
<dbReference type="EMBL" id="MU855346">
    <property type="protein sequence ID" value="KAK3905803.1"/>
    <property type="molecule type" value="Genomic_DNA"/>
</dbReference>
<evidence type="ECO:0000313" key="3">
    <source>
        <dbReference type="Proteomes" id="UP001303889"/>
    </source>
</evidence>
<name>A0AAN6MSX4_9PEZI</name>
<proteinExistence type="predicted"/>
<reference evidence="2" key="2">
    <citation type="submission" date="2023-05" db="EMBL/GenBank/DDBJ databases">
        <authorList>
            <consortium name="Lawrence Berkeley National Laboratory"/>
            <person name="Steindorff A."/>
            <person name="Hensen N."/>
            <person name="Bonometti L."/>
            <person name="Westerberg I."/>
            <person name="Brannstrom I.O."/>
            <person name="Guillou S."/>
            <person name="Cros-Aarteil S."/>
            <person name="Calhoun S."/>
            <person name="Haridas S."/>
            <person name="Kuo A."/>
            <person name="Mondo S."/>
            <person name="Pangilinan J."/>
            <person name="Riley R."/>
            <person name="Labutti K."/>
            <person name="Andreopoulos B."/>
            <person name="Lipzen A."/>
            <person name="Chen C."/>
            <person name="Yanf M."/>
            <person name="Daum C."/>
            <person name="Ng V."/>
            <person name="Clum A."/>
            <person name="Ohm R."/>
            <person name="Martin F."/>
            <person name="Silar P."/>
            <person name="Natvig D."/>
            <person name="Lalanne C."/>
            <person name="Gautier V."/>
            <person name="Ament-Velasquez S.L."/>
            <person name="Kruys A."/>
            <person name="Hutchinson M.I."/>
            <person name="Powell A.J."/>
            <person name="Barry K."/>
            <person name="Miller A.N."/>
            <person name="Grigoriev I.V."/>
            <person name="Debuchy R."/>
            <person name="Gladieux P."/>
            <person name="Thoren M.H."/>
            <person name="Johannesson H."/>
        </authorList>
    </citation>
    <scope>NUCLEOTIDE SEQUENCE</scope>
    <source>
        <strain evidence="2">CBS 103.79</strain>
    </source>
</reference>